<dbReference type="CDD" id="cd04301">
    <property type="entry name" value="NAT_SF"/>
    <property type="match status" value="1"/>
</dbReference>
<organism evidence="4 5">
    <name type="scientific">Nocardioides zeae</name>
    <dbReference type="NCBI Taxonomy" id="1457234"/>
    <lineage>
        <taxon>Bacteria</taxon>
        <taxon>Bacillati</taxon>
        <taxon>Actinomycetota</taxon>
        <taxon>Actinomycetes</taxon>
        <taxon>Propionibacteriales</taxon>
        <taxon>Nocardioidaceae</taxon>
        <taxon>Nocardioides</taxon>
    </lineage>
</organism>
<dbReference type="AlphaFoldDB" id="A0AAJ1X0W4"/>
<reference evidence="4" key="1">
    <citation type="submission" date="2023-07" db="EMBL/GenBank/DDBJ databases">
        <title>Functional and genomic diversity of the sorghum phyllosphere microbiome.</title>
        <authorList>
            <person name="Shade A."/>
        </authorList>
    </citation>
    <scope>NUCLEOTIDE SEQUENCE</scope>
    <source>
        <strain evidence="4">SORGH_AS_1067</strain>
    </source>
</reference>
<dbReference type="InterPro" id="IPR016181">
    <property type="entry name" value="Acyl_CoA_acyltransferase"/>
</dbReference>
<dbReference type="Gene3D" id="3.40.630.30">
    <property type="match status" value="1"/>
</dbReference>
<evidence type="ECO:0000259" key="3">
    <source>
        <dbReference type="PROSITE" id="PS51186"/>
    </source>
</evidence>
<dbReference type="SUPFAM" id="SSF55729">
    <property type="entry name" value="Acyl-CoA N-acyltransferases (Nat)"/>
    <property type="match status" value="1"/>
</dbReference>
<dbReference type="InterPro" id="IPR000182">
    <property type="entry name" value="GNAT_dom"/>
</dbReference>
<keyword evidence="1" id="KW-0808">Transferase</keyword>
<evidence type="ECO:0000313" key="4">
    <source>
        <dbReference type="EMBL" id="MDQ1104286.1"/>
    </source>
</evidence>
<dbReference type="PANTHER" id="PTHR43877">
    <property type="entry name" value="AMINOALKYLPHOSPHONATE N-ACETYLTRANSFERASE-RELATED-RELATED"/>
    <property type="match status" value="1"/>
</dbReference>
<keyword evidence="2" id="KW-0012">Acyltransferase</keyword>
<dbReference type="RefSeq" id="WP_307199654.1">
    <property type="nucleotide sequence ID" value="NZ_JAUTAN010000001.1"/>
</dbReference>
<evidence type="ECO:0000313" key="5">
    <source>
        <dbReference type="Proteomes" id="UP001239215"/>
    </source>
</evidence>
<dbReference type="EMBL" id="JAUTAN010000001">
    <property type="protein sequence ID" value="MDQ1104286.1"/>
    <property type="molecule type" value="Genomic_DNA"/>
</dbReference>
<proteinExistence type="predicted"/>
<protein>
    <submittedName>
        <fullName evidence="4">GNAT superfamily N-acetyltransferase</fullName>
    </submittedName>
</protein>
<dbReference type="Proteomes" id="UP001239215">
    <property type="component" value="Unassembled WGS sequence"/>
</dbReference>
<comment type="caution">
    <text evidence="4">The sequence shown here is derived from an EMBL/GenBank/DDBJ whole genome shotgun (WGS) entry which is preliminary data.</text>
</comment>
<dbReference type="GO" id="GO:0016747">
    <property type="term" value="F:acyltransferase activity, transferring groups other than amino-acyl groups"/>
    <property type="evidence" value="ECO:0007669"/>
    <property type="project" value="InterPro"/>
</dbReference>
<dbReference type="InterPro" id="IPR050832">
    <property type="entry name" value="Bact_Acetyltransf"/>
</dbReference>
<dbReference type="Pfam" id="PF13508">
    <property type="entry name" value="Acetyltransf_7"/>
    <property type="match status" value="1"/>
</dbReference>
<evidence type="ECO:0000256" key="1">
    <source>
        <dbReference type="ARBA" id="ARBA00022679"/>
    </source>
</evidence>
<name>A0AAJ1X0W4_9ACTN</name>
<accession>A0AAJ1X0W4</accession>
<dbReference type="PROSITE" id="PS51186">
    <property type="entry name" value="GNAT"/>
    <property type="match status" value="1"/>
</dbReference>
<evidence type="ECO:0000256" key="2">
    <source>
        <dbReference type="ARBA" id="ARBA00023315"/>
    </source>
</evidence>
<gene>
    <name evidence="4" type="ORF">QE405_001570</name>
</gene>
<feature type="domain" description="N-acetyltransferase" evidence="3">
    <location>
        <begin position="7"/>
        <end position="164"/>
    </location>
</feature>
<sequence>MSTSEDVVVRPARVDDVDAVCAFGEAHVPPHYTPLIGADAARQQVTDWWRPEQIRAAVTAGQLLVAVAHDRIVGVAQHAREGVDVVIYKLYVDPSRRGHGLGPRLIEAVVASLPPDVARLLIEHFAGNARAGAFYEREGFAVERVDRSATGRPELDVVWRARVVPGRAGAGSVADV</sequence>